<evidence type="ECO:0000313" key="4">
    <source>
        <dbReference type="Proteomes" id="UP000663918"/>
    </source>
</evidence>
<keyword evidence="4" id="KW-1185">Reference proteome</keyword>
<dbReference type="RefSeq" id="WP_207932009.1">
    <property type="nucleotide sequence ID" value="NZ_CP062222.1"/>
</dbReference>
<evidence type="ECO:0000313" key="3">
    <source>
        <dbReference type="EMBL" id="QTC92730.1"/>
    </source>
</evidence>
<dbReference type="PROSITE" id="PS51208">
    <property type="entry name" value="AUTOTRANSPORTER"/>
    <property type="match status" value="1"/>
</dbReference>
<evidence type="ECO:0000256" key="1">
    <source>
        <dbReference type="SAM" id="SignalP"/>
    </source>
</evidence>
<reference evidence="3" key="1">
    <citation type="submission" date="2020-09" db="EMBL/GenBank/DDBJ databases">
        <title>Brevundimonas sp. LVF2 isolated from a puddle in Goettingen, Germany.</title>
        <authorList>
            <person name="Friedrich I."/>
            <person name="Klassen A."/>
            <person name="Hannes N."/>
            <person name="Schneider D."/>
            <person name="Hertel R."/>
            <person name="Daniel R."/>
        </authorList>
    </citation>
    <scope>NUCLEOTIDE SEQUENCE</scope>
    <source>
        <strain evidence="3">LVF2</strain>
    </source>
</reference>
<organism evidence="3 4">
    <name type="scientific">Brevundimonas goettingensis</name>
    <dbReference type="NCBI Taxonomy" id="2774190"/>
    <lineage>
        <taxon>Bacteria</taxon>
        <taxon>Pseudomonadati</taxon>
        <taxon>Pseudomonadota</taxon>
        <taxon>Alphaproteobacteria</taxon>
        <taxon>Caulobacterales</taxon>
        <taxon>Caulobacteraceae</taxon>
        <taxon>Brevundimonas</taxon>
    </lineage>
</organism>
<dbReference type="AlphaFoldDB" id="A0A975C679"/>
<dbReference type="InterPro" id="IPR005546">
    <property type="entry name" value="Autotransporte_beta"/>
</dbReference>
<evidence type="ECO:0000259" key="2">
    <source>
        <dbReference type="PROSITE" id="PS51208"/>
    </source>
</evidence>
<gene>
    <name evidence="3" type="ORF">IFJ75_07695</name>
</gene>
<feature type="domain" description="Autotransporter" evidence="2">
    <location>
        <begin position="783"/>
        <end position="1060"/>
    </location>
</feature>
<keyword evidence="1" id="KW-0732">Signal</keyword>
<sequence length="1060" mass="107352">MRKLLATAAALAPLMVATGVQAEVVVSTIRTTPIQTSNATGSAADNIRFASGGGTNLSSGTAVTIDSNNTLTVDSGANVNIENAADNAIAVQVNGGVTTTVLINGQVLVADTLTSYPDTDSDGDVDGPWAVGTNRYGVRLSGAGAVTGNIDIGTSGVVQVEGNNSVAVAIDTNLIGNLTNLGTINVFGDNSAAFRTTAAVTGNITLDGTLASSGGNSSAAQILGDVSGRLTIQGALTSSGYRYNAQGTDAFIKGLEPEDLLQTASTVIVGANVAGGVVFDAPPVDLDANNAEEDGDGRLDASEGTANILAYGSAPAVTIGSATQSITLGAAGTTADTAYGFINRGSIVGNGIYDGINGNAVLFGGGAGQTVNVAGGIFNAGTIAVLASEANATSLHLAAGASTPILRNDGFITAASATSATSTVNAIRIDAGASLPSFVNNGSILATSGGGTANIATLVDLSGTLTSIVNTYSFQANLVANADGDPVTGTAVAMDLRANTSGVTITQTGILSATDSVLDDTDNDGVDDVDEPILVGNVLLGSGADTINVQNGTWVGDIAFGAGADALNITGGAVVSGALSDTDGLLNVNVANGTLEARQTSQLNVTGLNVGATGTLLVALDPATSTTAGGFKVNGTANIATGATLGIRFTSLLQSPQRFTLIHADTLNYGTVNSGAVQENSPYLFVVSAGADVAAGDVYIDARRRTASEIGMIGVESQAFDAVYNGLAANSALQSAFLSETTRDGLMNLYEQTLPDHSGGPLLSLASGVDAVTRALTGRNASAGVGETSAWVQEINFYADKDKTDTYGFRSEGFGVAGGVETGTTLGAVGISLAFTSSDIEDPEAEAQEILSASLVELGLYWRAQGQNWTTWARAAAGYATFSADRSLVGDGLYLNNQSDWNGFSLALAGGASYERNFGRLNIRPEIYAEYFGLHEGARTESGGGDGFDLDIDERDGHLLTGVAAVNIGYGFGSNGWIRPEVRLGWRQNLSVDPGETIARFASGGSSFTLDPTNIEGGGPIAGFRLSVGNELGMLTINADAEMLEDYVRYTLLLRASFRF</sequence>
<dbReference type="InterPro" id="IPR036709">
    <property type="entry name" value="Autotransporte_beta_dom_sf"/>
</dbReference>
<dbReference type="EMBL" id="CP062222">
    <property type="protein sequence ID" value="QTC92730.1"/>
    <property type="molecule type" value="Genomic_DNA"/>
</dbReference>
<dbReference type="KEGG" id="bgoe:IFJ75_07695"/>
<accession>A0A975C679</accession>
<feature type="signal peptide" evidence="1">
    <location>
        <begin position="1"/>
        <end position="22"/>
    </location>
</feature>
<feature type="chain" id="PRO_5037087065" evidence="1">
    <location>
        <begin position="23"/>
        <end position="1060"/>
    </location>
</feature>
<dbReference type="SUPFAM" id="SSF103515">
    <property type="entry name" value="Autotransporter"/>
    <property type="match status" value="1"/>
</dbReference>
<name>A0A975C679_9CAUL</name>
<dbReference type="SMART" id="SM00869">
    <property type="entry name" value="Autotransporter"/>
    <property type="match status" value="1"/>
</dbReference>
<protein>
    <submittedName>
        <fullName evidence="3">Autotransporter outer membrane beta-barrel domain-containing protein</fullName>
    </submittedName>
</protein>
<dbReference type="Proteomes" id="UP000663918">
    <property type="component" value="Chromosome"/>
</dbReference>
<proteinExistence type="predicted"/>